<gene>
    <name evidence="1" type="ORF">AVDCRST_MAG59-5268</name>
</gene>
<organism evidence="1">
    <name type="scientific">uncultured Thermomicrobiales bacterium</name>
    <dbReference type="NCBI Taxonomy" id="1645740"/>
    <lineage>
        <taxon>Bacteria</taxon>
        <taxon>Pseudomonadati</taxon>
        <taxon>Thermomicrobiota</taxon>
        <taxon>Thermomicrobia</taxon>
        <taxon>Thermomicrobiales</taxon>
        <taxon>environmental samples</taxon>
    </lineage>
</organism>
<name>A0A6J4VND3_9BACT</name>
<sequence length="89" mass="10144">MVATKAVANPRRLSPSARRLRLRSRSGILSLDEGRRLFDHQSRRTLGISGDEFLRRWDAGEYRVMGGPEEGRRARSLALLLPFARRTPV</sequence>
<accession>A0A6J4VND3</accession>
<evidence type="ECO:0000313" key="1">
    <source>
        <dbReference type="EMBL" id="CAA9584359.1"/>
    </source>
</evidence>
<dbReference type="EMBL" id="CADCWF010000368">
    <property type="protein sequence ID" value="CAA9584359.1"/>
    <property type="molecule type" value="Genomic_DNA"/>
</dbReference>
<reference evidence="1" key="1">
    <citation type="submission" date="2020-02" db="EMBL/GenBank/DDBJ databases">
        <authorList>
            <person name="Meier V. D."/>
        </authorList>
    </citation>
    <scope>NUCLEOTIDE SEQUENCE</scope>
    <source>
        <strain evidence="1">AVDCRST_MAG59</strain>
    </source>
</reference>
<dbReference type="AlphaFoldDB" id="A0A6J4VND3"/>
<proteinExistence type="predicted"/>
<protein>
    <submittedName>
        <fullName evidence="1">Uncharacterized protein</fullName>
    </submittedName>
</protein>